<evidence type="ECO:0000313" key="2">
    <source>
        <dbReference type="EMBL" id="KAF9475911.1"/>
    </source>
</evidence>
<accession>A0A9P6CQJ7</accession>
<dbReference type="PANTHER" id="PTHR24148:SF64">
    <property type="entry name" value="HETEROKARYON INCOMPATIBILITY DOMAIN-CONTAINING PROTEIN"/>
    <property type="match status" value="1"/>
</dbReference>
<dbReference type="InterPro" id="IPR052895">
    <property type="entry name" value="HetReg/Transcr_Mod"/>
</dbReference>
<dbReference type="AlphaFoldDB" id="A0A9P6CQJ7"/>
<comment type="caution">
    <text evidence="2">The sequence shown here is derived from an EMBL/GenBank/DDBJ whole genome shotgun (WGS) entry which is preliminary data.</text>
</comment>
<organism evidence="2 3">
    <name type="scientific">Pholiota conissans</name>
    <dbReference type="NCBI Taxonomy" id="109636"/>
    <lineage>
        <taxon>Eukaryota</taxon>
        <taxon>Fungi</taxon>
        <taxon>Dikarya</taxon>
        <taxon>Basidiomycota</taxon>
        <taxon>Agaricomycotina</taxon>
        <taxon>Agaricomycetes</taxon>
        <taxon>Agaricomycetidae</taxon>
        <taxon>Agaricales</taxon>
        <taxon>Agaricineae</taxon>
        <taxon>Strophariaceae</taxon>
        <taxon>Pholiota</taxon>
    </lineage>
</organism>
<dbReference type="PANTHER" id="PTHR24148">
    <property type="entry name" value="ANKYRIN REPEAT DOMAIN-CONTAINING PROTEIN 39 HOMOLOG-RELATED"/>
    <property type="match status" value="1"/>
</dbReference>
<protein>
    <submittedName>
        <fullName evidence="2">HET-domain-containing protein</fullName>
    </submittedName>
</protein>
<dbReference type="Proteomes" id="UP000807469">
    <property type="component" value="Unassembled WGS sequence"/>
</dbReference>
<dbReference type="OrthoDB" id="5303367at2759"/>
<evidence type="ECO:0000313" key="3">
    <source>
        <dbReference type="Proteomes" id="UP000807469"/>
    </source>
</evidence>
<proteinExistence type="predicted"/>
<sequence length="681" mass="77473">MTKESRTLRRKLIYDASDIPLYVPLDLSRSTIRLLLLKQGHEYEEIDCSLMEVDLDRHPEYTALSYTWGPPIRRSASLWTLRGVRQYVRERMQQSTQSMIILDGQRVPVTANLEAALRHLRSPEGPLFLWVDAVCINQEDPVEKQCEVGRMGRIYSQAKQTIVWLGPEADGSNRAMDFIATSHSIDVMDPKFRIRDISPPWPELQALFARSWWSRIWVMQEALLSKDITVKCGHKEAPFGMFAKLAMKENGLRRRLRTEPTFGGSYKFSSRWTFIPPTTPFYTILHLWYNIQLDPTLTTTFPIWEMMTMSTPFNATLPRDKIYGLLGVCDPKDRAAIEIDYTGRKTDSVIFRDAIAHIIKSRDHIRPLQYSASGGKTEIDWPSWVPDLSQANFSVWSCFAGMGYDASYQSSGCWLRLNHPFLGTFVLDYKLLSSLLFLISSTVTYRVADMLSDSYGAGASFSDDDNVLILRGIPFDTISYADPAPDTGIFRSSDAVYLDQERRITLPGVDTSFERWERAVASFKLNPYRTPEGRYAAFWRTMIGNRHRGGDLRRNPAGHVPPPDSFRIGYELWRGARGLPDEQKGQSQALLTLGTFQGMVGRSLNQRSFAITGLGYLGLVPKAARNGDLICVFQGGEVPFVLRPIGNDQWELVGECYVHGIMDGEVVKKAKPEDIRVYYLK</sequence>
<feature type="domain" description="Heterokaryon incompatibility" evidence="1">
    <location>
        <begin position="61"/>
        <end position="221"/>
    </location>
</feature>
<gene>
    <name evidence="2" type="ORF">BDN70DRAFT_883120</name>
</gene>
<dbReference type="InterPro" id="IPR010730">
    <property type="entry name" value="HET"/>
</dbReference>
<evidence type="ECO:0000259" key="1">
    <source>
        <dbReference type="Pfam" id="PF06985"/>
    </source>
</evidence>
<dbReference type="Pfam" id="PF06985">
    <property type="entry name" value="HET"/>
    <property type="match status" value="1"/>
</dbReference>
<name>A0A9P6CQJ7_9AGAR</name>
<dbReference type="Pfam" id="PF26639">
    <property type="entry name" value="Het-6_barrel"/>
    <property type="match status" value="1"/>
</dbReference>
<dbReference type="EMBL" id="MU155314">
    <property type="protein sequence ID" value="KAF9475911.1"/>
    <property type="molecule type" value="Genomic_DNA"/>
</dbReference>
<keyword evidence="3" id="KW-1185">Reference proteome</keyword>
<reference evidence="2" key="1">
    <citation type="submission" date="2020-11" db="EMBL/GenBank/DDBJ databases">
        <authorList>
            <consortium name="DOE Joint Genome Institute"/>
            <person name="Ahrendt S."/>
            <person name="Riley R."/>
            <person name="Andreopoulos W."/>
            <person name="Labutti K."/>
            <person name="Pangilinan J."/>
            <person name="Ruiz-Duenas F.J."/>
            <person name="Barrasa J.M."/>
            <person name="Sanchez-Garcia M."/>
            <person name="Camarero S."/>
            <person name="Miyauchi S."/>
            <person name="Serrano A."/>
            <person name="Linde D."/>
            <person name="Babiker R."/>
            <person name="Drula E."/>
            <person name="Ayuso-Fernandez I."/>
            <person name="Pacheco R."/>
            <person name="Padilla G."/>
            <person name="Ferreira P."/>
            <person name="Barriuso J."/>
            <person name="Kellner H."/>
            <person name="Castanera R."/>
            <person name="Alfaro M."/>
            <person name="Ramirez L."/>
            <person name="Pisabarro A.G."/>
            <person name="Kuo A."/>
            <person name="Tritt A."/>
            <person name="Lipzen A."/>
            <person name="He G."/>
            <person name="Yan M."/>
            <person name="Ng V."/>
            <person name="Cullen D."/>
            <person name="Martin F."/>
            <person name="Rosso M.-N."/>
            <person name="Henrissat B."/>
            <person name="Hibbett D."/>
            <person name="Martinez A.T."/>
            <person name="Grigoriev I.V."/>
        </authorList>
    </citation>
    <scope>NUCLEOTIDE SEQUENCE</scope>
    <source>
        <strain evidence="2">CIRM-BRFM 674</strain>
    </source>
</reference>